<dbReference type="EMBL" id="MU253758">
    <property type="protein sequence ID" value="KAG9247998.1"/>
    <property type="molecule type" value="Genomic_DNA"/>
</dbReference>
<dbReference type="InterPro" id="IPR009060">
    <property type="entry name" value="UBA-like_sf"/>
</dbReference>
<dbReference type="Gene3D" id="1.10.246.120">
    <property type="match status" value="1"/>
</dbReference>
<dbReference type="InterPro" id="IPR041804">
    <property type="entry name" value="Vps9_CUE"/>
</dbReference>
<feature type="compositionally biased region" description="Low complexity" evidence="1">
    <location>
        <begin position="128"/>
        <end position="144"/>
    </location>
</feature>
<gene>
    <name evidence="4" type="ORF">BJ878DRAFT_490155</name>
</gene>
<proteinExistence type="predicted"/>
<dbReference type="Gene3D" id="1.10.8.10">
    <property type="entry name" value="DNA helicase RuvA subunit, C-terminal domain"/>
    <property type="match status" value="1"/>
</dbReference>
<name>A0A9P7ZAQ4_9HELO</name>
<evidence type="ECO:0000259" key="2">
    <source>
        <dbReference type="PROSITE" id="PS51140"/>
    </source>
</evidence>
<sequence length="801" mass="87928">MFSPAEKVEDVQLKDAISAKAAVPDVDNEHMEGDAPGATVSTSSEGPVSTTARQADIQNEAGTQERLDETTKPPPDGLQFSQEQQKNLIDAPVHDPMASSVATLQPGPESTSSPQTLLSPDSQVYLDPTPKTPYSSKPPSRSTSNAASIPTFGHNRNPSSSRSPTRSDAGFDDRAYTSEDERENAPRSEIQTIMDQFSEEGQGPDHEEVMSPRLEIAGPLLGSPIQHPPRKSSLEPLVSSSTTTLQSMQDLRLTPSTSSNSQSRIKSEIGPAVPPKEGSIRSFSLSTPRKGDDPGLEALMSPPLHLPPPPEPEPEPDLPFDFHRFLEQLRHRTADPVAKFLRSFLQEFGKKQWMVHEQVKIISDFLAFITNKMGQCEVWREVSDAEFDNAREGMEKLVMNRLYTQTFSPAIPPPRPIPGSRPKRKGVERLMGPGRRGQHQEDVERDEVLGQKVSIYGWVKETHLDITAVGDSGKKFLILAQQELVKIKTYRAPRDKIICVLNCCKVIFGLLKHSKSDSSADSFMPLLIYVVLQSNPEHLVSNVQYILRFRNQEKLGGEAGYYLSSLLGAVQFIENLDRTSLSISDEEFEQNVEAAVSAIAEKHQAEGAHAPQPPTQLSEKSSLSRPEVTSRQSMDGESSYPRKSTSSAEYESGNDMDEKSAMTGLLRTIQRPLSSIGRIFSEDNTTGNSSQSGPARTPLPGNSPHLTTPRVSQDTGRNTERAPDLRETNTRMNLSAEESAARQASAEAAEARRIQRAEHTNVVETLAGMFPDLDREIISDVVTQKEGRVGLAVDACLALST</sequence>
<accession>A0A9P7ZAQ4</accession>
<keyword evidence="5" id="KW-1185">Reference proteome</keyword>
<evidence type="ECO:0000259" key="3">
    <source>
        <dbReference type="PROSITE" id="PS51205"/>
    </source>
</evidence>
<feature type="compositionally biased region" description="Polar residues" evidence="1">
    <location>
        <begin position="615"/>
        <end position="649"/>
    </location>
</feature>
<dbReference type="PANTHER" id="PTHR23101:SF25">
    <property type="entry name" value="GTPASE-ACTIVATING PROTEIN AND VPS9 DOMAIN-CONTAINING PROTEIN 1"/>
    <property type="match status" value="1"/>
</dbReference>
<dbReference type="OrthoDB" id="300289at2759"/>
<protein>
    <recommendedName>
        <fullName evidence="6">Guanine nucleotide exchange factor Vps9</fullName>
    </recommendedName>
</protein>
<dbReference type="GO" id="GO:0005085">
    <property type="term" value="F:guanyl-nucleotide exchange factor activity"/>
    <property type="evidence" value="ECO:0007669"/>
    <property type="project" value="InterPro"/>
</dbReference>
<dbReference type="Gene3D" id="1.20.1050.80">
    <property type="entry name" value="VPS9 domain"/>
    <property type="match status" value="1"/>
</dbReference>
<evidence type="ECO:0000313" key="5">
    <source>
        <dbReference type="Proteomes" id="UP000887226"/>
    </source>
</evidence>
<dbReference type="SUPFAM" id="SSF46934">
    <property type="entry name" value="UBA-like"/>
    <property type="match status" value="1"/>
</dbReference>
<dbReference type="InterPro" id="IPR045046">
    <property type="entry name" value="Vps9-like"/>
</dbReference>
<feature type="region of interest" description="Disordered" evidence="1">
    <location>
        <begin position="22"/>
        <end position="313"/>
    </location>
</feature>
<dbReference type="InterPro" id="IPR003892">
    <property type="entry name" value="CUE"/>
</dbReference>
<dbReference type="AlphaFoldDB" id="A0A9P7ZAQ4"/>
<dbReference type="PANTHER" id="PTHR23101">
    <property type="entry name" value="RAB GDP/GTP EXCHANGE FACTOR"/>
    <property type="match status" value="1"/>
</dbReference>
<dbReference type="Pfam" id="PF02845">
    <property type="entry name" value="CUE"/>
    <property type="match status" value="1"/>
</dbReference>
<feature type="compositionally biased region" description="Polar residues" evidence="1">
    <location>
        <begin position="682"/>
        <end position="694"/>
    </location>
</feature>
<dbReference type="SMART" id="SM00546">
    <property type="entry name" value="CUE"/>
    <property type="match status" value="1"/>
</dbReference>
<dbReference type="InterPro" id="IPR003123">
    <property type="entry name" value="VPS9"/>
</dbReference>
<feature type="compositionally biased region" description="Basic and acidic residues" evidence="1">
    <location>
        <begin position="717"/>
        <end position="728"/>
    </location>
</feature>
<dbReference type="Pfam" id="PF18151">
    <property type="entry name" value="DUF5601"/>
    <property type="match status" value="1"/>
</dbReference>
<feature type="compositionally biased region" description="Polar residues" evidence="1">
    <location>
        <begin position="238"/>
        <end position="264"/>
    </location>
</feature>
<feature type="region of interest" description="Disordered" evidence="1">
    <location>
        <begin position="603"/>
        <end position="656"/>
    </location>
</feature>
<dbReference type="Pfam" id="PF02204">
    <property type="entry name" value="VPS9"/>
    <property type="match status" value="1"/>
</dbReference>
<dbReference type="SUPFAM" id="SSF109993">
    <property type="entry name" value="VPS9 domain"/>
    <property type="match status" value="1"/>
</dbReference>
<feature type="compositionally biased region" description="Polar residues" evidence="1">
    <location>
        <begin position="704"/>
        <end position="716"/>
    </location>
</feature>
<feature type="domain" description="CUE" evidence="2">
    <location>
        <begin position="758"/>
        <end position="801"/>
    </location>
</feature>
<feature type="region of interest" description="Disordered" evidence="1">
    <location>
        <begin position="679"/>
        <end position="728"/>
    </location>
</feature>
<dbReference type="PROSITE" id="PS51140">
    <property type="entry name" value="CUE"/>
    <property type="match status" value="1"/>
</dbReference>
<evidence type="ECO:0008006" key="6">
    <source>
        <dbReference type="Google" id="ProtNLM"/>
    </source>
</evidence>
<organism evidence="4 5">
    <name type="scientific">Calycina marina</name>
    <dbReference type="NCBI Taxonomy" id="1763456"/>
    <lineage>
        <taxon>Eukaryota</taxon>
        <taxon>Fungi</taxon>
        <taxon>Dikarya</taxon>
        <taxon>Ascomycota</taxon>
        <taxon>Pezizomycotina</taxon>
        <taxon>Leotiomycetes</taxon>
        <taxon>Helotiales</taxon>
        <taxon>Pezizellaceae</taxon>
        <taxon>Calycina</taxon>
    </lineage>
</organism>
<feature type="compositionally biased region" description="Low complexity" evidence="1">
    <location>
        <begin position="155"/>
        <end position="167"/>
    </location>
</feature>
<dbReference type="CDD" id="cd14369">
    <property type="entry name" value="CUE_VPS9_like"/>
    <property type="match status" value="1"/>
</dbReference>
<dbReference type="GO" id="GO:0031267">
    <property type="term" value="F:small GTPase binding"/>
    <property type="evidence" value="ECO:0007669"/>
    <property type="project" value="TreeGrafter"/>
</dbReference>
<dbReference type="GO" id="GO:0030139">
    <property type="term" value="C:endocytic vesicle"/>
    <property type="evidence" value="ECO:0007669"/>
    <property type="project" value="TreeGrafter"/>
</dbReference>
<dbReference type="GO" id="GO:0016192">
    <property type="term" value="P:vesicle-mediated transport"/>
    <property type="evidence" value="ECO:0007669"/>
    <property type="project" value="InterPro"/>
</dbReference>
<evidence type="ECO:0000313" key="4">
    <source>
        <dbReference type="EMBL" id="KAG9247998.1"/>
    </source>
</evidence>
<dbReference type="SMART" id="SM00167">
    <property type="entry name" value="VPS9"/>
    <property type="match status" value="1"/>
</dbReference>
<reference evidence="4" key="1">
    <citation type="journal article" date="2021" name="IMA Fungus">
        <title>Genomic characterization of three marine fungi, including Emericellopsis atlantica sp. nov. with signatures of a generalist lifestyle and marine biomass degradation.</title>
        <authorList>
            <person name="Hagestad O.C."/>
            <person name="Hou L."/>
            <person name="Andersen J.H."/>
            <person name="Hansen E.H."/>
            <person name="Altermark B."/>
            <person name="Li C."/>
            <person name="Kuhnert E."/>
            <person name="Cox R.J."/>
            <person name="Crous P.W."/>
            <person name="Spatafora J.W."/>
            <person name="Lail K."/>
            <person name="Amirebrahimi M."/>
            <person name="Lipzen A."/>
            <person name="Pangilinan J."/>
            <person name="Andreopoulos W."/>
            <person name="Hayes R.D."/>
            <person name="Ng V."/>
            <person name="Grigoriev I.V."/>
            <person name="Jackson S.A."/>
            <person name="Sutton T.D.S."/>
            <person name="Dobson A.D.W."/>
            <person name="Rama T."/>
        </authorList>
    </citation>
    <scope>NUCLEOTIDE SEQUENCE</scope>
    <source>
        <strain evidence="4">TRa3180A</strain>
    </source>
</reference>
<feature type="compositionally biased region" description="Polar residues" evidence="1">
    <location>
        <begin position="100"/>
        <end position="122"/>
    </location>
</feature>
<evidence type="ECO:0000256" key="1">
    <source>
        <dbReference type="SAM" id="MobiDB-lite"/>
    </source>
</evidence>
<dbReference type="InterPro" id="IPR041545">
    <property type="entry name" value="DUF5601"/>
</dbReference>
<comment type="caution">
    <text evidence="4">The sequence shown here is derived from an EMBL/GenBank/DDBJ whole genome shotgun (WGS) entry which is preliminary data.</text>
</comment>
<dbReference type="GO" id="GO:0043130">
    <property type="term" value="F:ubiquitin binding"/>
    <property type="evidence" value="ECO:0007669"/>
    <property type="project" value="InterPro"/>
</dbReference>
<feature type="domain" description="VPS9" evidence="3">
    <location>
        <begin position="443"/>
        <end position="582"/>
    </location>
</feature>
<feature type="compositionally biased region" description="Polar residues" evidence="1">
    <location>
        <begin position="39"/>
        <end position="62"/>
    </location>
</feature>
<feature type="compositionally biased region" description="Basic and acidic residues" evidence="1">
    <location>
        <begin position="169"/>
        <end position="186"/>
    </location>
</feature>
<dbReference type="InterPro" id="IPR037191">
    <property type="entry name" value="VPS9_dom_sf"/>
</dbReference>
<dbReference type="GO" id="GO:0005829">
    <property type="term" value="C:cytosol"/>
    <property type="evidence" value="ECO:0007669"/>
    <property type="project" value="TreeGrafter"/>
</dbReference>
<dbReference type="Proteomes" id="UP000887226">
    <property type="component" value="Unassembled WGS sequence"/>
</dbReference>
<dbReference type="PROSITE" id="PS51205">
    <property type="entry name" value="VPS9"/>
    <property type="match status" value="1"/>
</dbReference>